<accession>A0A8S5NLI0</accession>
<organism evidence="1">
    <name type="scientific">Siphoviridae sp. ctYgF8</name>
    <dbReference type="NCBI Taxonomy" id="2826378"/>
    <lineage>
        <taxon>Viruses</taxon>
        <taxon>Duplodnaviria</taxon>
        <taxon>Heunggongvirae</taxon>
        <taxon>Uroviricota</taxon>
        <taxon>Caudoviricetes</taxon>
    </lineage>
</organism>
<name>A0A8S5NLI0_9CAUD</name>
<proteinExistence type="predicted"/>
<reference evidence="1" key="1">
    <citation type="journal article" date="2021" name="Proc. Natl. Acad. Sci. U.S.A.">
        <title>A Catalog of Tens of Thousands of Viruses from Human Metagenomes Reveals Hidden Associations with Chronic Diseases.</title>
        <authorList>
            <person name="Tisza M.J."/>
            <person name="Buck C.B."/>
        </authorList>
    </citation>
    <scope>NUCLEOTIDE SEQUENCE</scope>
    <source>
        <strain evidence="1">CtYgF8</strain>
    </source>
</reference>
<sequence>MKKLILAITSAFILAGCAAMNEPSQQQLAAATYPDPMPPSQFEKAIKEWAVDNLVDPDSANIRSVDTTPARKGWIAVCTKIDPSMGNCMTRMFYFGHIFNARINAKNQHGGYTGFQDYAFVVRGDQISYGVETEKISNMKLF</sequence>
<evidence type="ECO:0000313" key="1">
    <source>
        <dbReference type="EMBL" id="DAD94939.1"/>
    </source>
</evidence>
<dbReference type="EMBL" id="BK015186">
    <property type="protein sequence ID" value="DAD94939.1"/>
    <property type="molecule type" value="Genomic_DNA"/>
</dbReference>
<dbReference type="PROSITE" id="PS51257">
    <property type="entry name" value="PROKAR_LIPOPROTEIN"/>
    <property type="match status" value="1"/>
</dbReference>
<protein>
    <submittedName>
        <fullName evidence="1">Protein involved in gliding motility 9 Secretion System Type.5A</fullName>
    </submittedName>
</protein>